<dbReference type="EMBL" id="KM597459">
    <property type="protein sequence ID" value="AKO70614.1"/>
    <property type="molecule type" value="mRNA"/>
</dbReference>
<feature type="region of interest" description="Disordered" evidence="1">
    <location>
        <begin position="52"/>
        <end position="227"/>
    </location>
</feature>
<evidence type="ECO:0000313" key="2">
    <source>
        <dbReference type="EMBL" id="AKO70614.1"/>
    </source>
</evidence>
<proteinExistence type="evidence at transcript level"/>
<feature type="compositionally biased region" description="Low complexity" evidence="1">
    <location>
        <begin position="113"/>
        <end position="126"/>
    </location>
</feature>
<protein>
    <submittedName>
        <fullName evidence="2">XPRLamide neuropeptide</fullName>
    </submittedName>
</protein>
<feature type="compositionally biased region" description="Basic and acidic residues" evidence="1">
    <location>
        <begin position="57"/>
        <end position="67"/>
    </location>
</feature>
<keyword evidence="2" id="KW-0527">Neuropeptide</keyword>
<evidence type="ECO:0000256" key="1">
    <source>
        <dbReference type="SAM" id="MobiDB-lite"/>
    </source>
</evidence>
<reference evidence="2" key="1">
    <citation type="submission" date="2014-09" db="EMBL/GenBank/DDBJ databases">
        <title>Qualitiative and quantitative analysis of novel pyrokinin-related neuropeptides in the earthworm Eisenia fetida during caudal regeneration.</title>
        <authorList>
            <person name="Boros A."/>
            <person name="Rumpler E."/>
            <person name="Koronya R."/>
            <person name="Molnar L."/>
        </authorList>
    </citation>
    <scope>NUCLEOTIDE SEQUENCE</scope>
    <source>
        <tissue evidence="2">Central nervous system</tissue>
    </source>
</reference>
<feature type="compositionally biased region" description="Acidic residues" evidence="1">
    <location>
        <begin position="154"/>
        <end position="173"/>
    </location>
</feature>
<dbReference type="AlphaFoldDB" id="A0A0M3WNL8"/>
<feature type="compositionally biased region" description="Basic and acidic residues" evidence="1">
    <location>
        <begin position="84"/>
        <end position="107"/>
    </location>
</feature>
<name>A0A0M3WNL8_EISFE</name>
<sequence length="256" mass="29372" precursor="true">MKLTKTFFIGIVSYLTLCHESSDGASHLASAQLDDEQDVNRLLSVTAELARMRSRRSTHELEEDKRSPLPRLGKRSDEDLDFEETLRDKRLPRFGREEEMEEKEKRLPRLGVRSPLPRLGRSPLPRLGEERDKRLPRLGVRSPLPRLGLRQSGEDEEEEQLGDDFDGDESIYEEETRGNRLPMFGLHRRASPFPRLGRAAPFPRLGRSEDGKRAAPFPRLGRAPSYPNEYIDYTEVETRAAPFPRLGRASPFPRLG</sequence>
<dbReference type="GO" id="GO:0007218">
    <property type="term" value="P:neuropeptide signaling pathway"/>
    <property type="evidence" value="ECO:0007669"/>
    <property type="project" value="UniProtKB-KW"/>
</dbReference>
<accession>A0A0M3WNL8</accession>
<organism evidence="2">
    <name type="scientific">Eisenia fetida</name>
    <name type="common">Red wiggler worm</name>
    <dbReference type="NCBI Taxonomy" id="6396"/>
    <lineage>
        <taxon>Eukaryota</taxon>
        <taxon>Metazoa</taxon>
        <taxon>Spiralia</taxon>
        <taxon>Lophotrochozoa</taxon>
        <taxon>Annelida</taxon>
        <taxon>Clitellata</taxon>
        <taxon>Oligochaeta</taxon>
        <taxon>Crassiclitellata</taxon>
        <taxon>Lumbricina</taxon>
        <taxon>Lumbricidae</taxon>
        <taxon>Lumbricinae</taxon>
        <taxon>Eisenia</taxon>
    </lineage>
</organism>